<accession>A0ABV8FWH9</accession>
<sequence>MPRHPDGSGPRSAGRPRTDHGAGMVEYGSVIALIAIVAGVVLTAGIPGRVSGLIDGAVCRVETREGCAEPDGGAGEGDGVDPDDLTIMAPPAPDGGGPPACAPLCEPEPGAVNLADWPEPPVHPETGIAIESHTEFDSVEMGEVSGCDWWTLCIDHEIQRKYRDARGYANGGAIAGRHNASEALHHFLDASGETMEISGEELIDDVPEFEEEVEDAHREIGLQAIREAREQGATGPLTFPVSTEWNSFGYGRDGTGYVYDDADWINTLGSWRYNHTGEVRVFPPDEPGGEWTYEMSAQTNIEKYYDWDPRETDPVVSAGPFQSQFSERDLWNMHRAGMAREFWIEGSHVTTSEGSAP</sequence>
<keyword evidence="2" id="KW-0472">Membrane</keyword>
<protein>
    <submittedName>
        <fullName evidence="3">Uncharacterized protein</fullName>
    </submittedName>
</protein>
<reference evidence="4" key="1">
    <citation type="journal article" date="2019" name="Int. J. Syst. Evol. Microbiol.">
        <title>The Global Catalogue of Microorganisms (GCM) 10K type strain sequencing project: providing services to taxonomists for standard genome sequencing and annotation.</title>
        <authorList>
            <consortium name="The Broad Institute Genomics Platform"/>
            <consortium name="The Broad Institute Genome Sequencing Center for Infectious Disease"/>
            <person name="Wu L."/>
            <person name="Ma J."/>
        </authorList>
    </citation>
    <scope>NUCLEOTIDE SEQUENCE [LARGE SCALE GENOMIC DNA]</scope>
    <source>
        <strain evidence="4">TBRC 1826</strain>
    </source>
</reference>
<dbReference type="EMBL" id="JBHSBH010000015">
    <property type="protein sequence ID" value="MFC3999514.1"/>
    <property type="molecule type" value="Genomic_DNA"/>
</dbReference>
<organism evidence="3 4">
    <name type="scientific">Nocardiopsis sediminis</name>
    <dbReference type="NCBI Taxonomy" id="1778267"/>
    <lineage>
        <taxon>Bacteria</taxon>
        <taxon>Bacillati</taxon>
        <taxon>Actinomycetota</taxon>
        <taxon>Actinomycetes</taxon>
        <taxon>Streptosporangiales</taxon>
        <taxon>Nocardiopsidaceae</taxon>
        <taxon>Nocardiopsis</taxon>
    </lineage>
</organism>
<comment type="caution">
    <text evidence="3">The sequence shown here is derived from an EMBL/GenBank/DDBJ whole genome shotgun (WGS) entry which is preliminary data.</text>
</comment>
<keyword evidence="2" id="KW-0812">Transmembrane</keyword>
<gene>
    <name evidence="3" type="ORF">ACFOVU_26615</name>
</gene>
<keyword evidence="4" id="KW-1185">Reference proteome</keyword>
<dbReference type="RefSeq" id="WP_378537981.1">
    <property type="nucleotide sequence ID" value="NZ_JBHSBH010000015.1"/>
</dbReference>
<keyword evidence="2" id="KW-1133">Transmembrane helix</keyword>
<evidence type="ECO:0000256" key="1">
    <source>
        <dbReference type="SAM" id="MobiDB-lite"/>
    </source>
</evidence>
<evidence type="ECO:0000313" key="3">
    <source>
        <dbReference type="EMBL" id="MFC3999514.1"/>
    </source>
</evidence>
<name>A0ABV8FWH9_9ACTN</name>
<evidence type="ECO:0000256" key="2">
    <source>
        <dbReference type="SAM" id="Phobius"/>
    </source>
</evidence>
<feature type="transmembrane region" description="Helical" evidence="2">
    <location>
        <begin position="27"/>
        <end position="46"/>
    </location>
</feature>
<dbReference type="Proteomes" id="UP001595847">
    <property type="component" value="Unassembled WGS sequence"/>
</dbReference>
<evidence type="ECO:0000313" key="4">
    <source>
        <dbReference type="Proteomes" id="UP001595847"/>
    </source>
</evidence>
<feature type="region of interest" description="Disordered" evidence="1">
    <location>
        <begin position="1"/>
        <end position="21"/>
    </location>
</feature>
<proteinExistence type="predicted"/>